<proteinExistence type="predicted"/>
<sequence length="278" mass="30921">MAKKPIIESPLCGKKIALPESRQLDVLAALFERRQAKVFRVPLVTILDTPDQTATIKWLHWFIRETPDYFIILTGEGLRRLLDAAARNNIKDEFVKALGSVQKICRGPKPGRALKEVGLSSDIESSIPTSEGIMQTLESLKLSDLRAAVQLYGDDPNVQLMAYLHQQNLAAIESVAPYVYAAHSNVEEVQELIDRLSNNELDLLAFTSKSQVKRLFMVAKEFDLLDDLHKGLLVTHVGAIGPIVQQELSDYGVQVSVAPSTKYFMKPFVKAAESLFSS</sequence>
<dbReference type="Pfam" id="PF02602">
    <property type="entry name" value="HEM4"/>
    <property type="match status" value="1"/>
</dbReference>
<gene>
    <name evidence="2" type="ORF">CNF02_05705</name>
</gene>
<evidence type="ECO:0000313" key="3">
    <source>
        <dbReference type="Proteomes" id="UP000219329"/>
    </source>
</evidence>
<dbReference type="InterPro" id="IPR036108">
    <property type="entry name" value="4pyrrol_syn_uPrphyn_synt_sf"/>
</dbReference>
<dbReference type="Proteomes" id="UP000219329">
    <property type="component" value="Unassembled WGS sequence"/>
</dbReference>
<protein>
    <submittedName>
        <fullName evidence="2">Uroporphyrinogen III synthase HEM4</fullName>
    </submittedName>
</protein>
<dbReference type="InterPro" id="IPR039793">
    <property type="entry name" value="UROS/Hem4"/>
</dbReference>
<feature type="domain" description="Tetrapyrrole biosynthesis uroporphyrinogen III synthase" evidence="1">
    <location>
        <begin position="25"/>
        <end position="260"/>
    </location>
</feature>
<dbReference type="GO" id="GO:0006780">
    <property type="term" value="P:uroporphyrinogen III biosynthetic process"/>
    <property type="evidence" value="ECO:0007669"/>
    <property type="project" value="InterPro"/>
</dbReference>
<dbReference type="PANTHER" id="PTHR40082:SF1">
    <property type="entry name" value="BLR5956 PROTEIN"/>
    <property type="match status" value="1"/>
</dbReference>
<dbReference type="GO" id="GO:0004852">
    <property type="term" value="F:uroporphyrinogen-III synthase activity"/>
    <property type="evidence" value="ECO:0007669"/>
    <property type="project" value="InterPro"/>
</dbReference>
<evidence type="ECO:0000259" key="1">
    <source>
        <dbReference type="Pfam" id="PF02602"/>
    </source>
</evidence>
<dbReference type="CDD" id="cd06578">
    <property type="entry name" value="HemD"/>
    <property type="match status" value="1"/>
</dbReference>
<dbReference type="AlphaFoldDB" id="A0A2A5WCR6"/>
<accession>A0A2A5WCR6</accession>
<dbReference type="SUPFAM" id="SSF69618">
    <property type="entry name" value="HemD-like"/>
    <property type="match status" value="1"/>
</dbReference>
<comment type="caution">
    <text evidence="2">The sequence shown here is derived from an EMBL/GenBank/DDBJ whole genome shotgun (WGS) entry which is preliminary data.</text>
</comment>
<reference evidence="2 3" key="1">
    <citation type="submission" date="2017-08" db="EMBL/GenBank/DDBJ databases">
        <title>Fine stratification of microbial communities through a metagenomic profile of the photic zone.</title>
        <authorList>
            <person name="Haro-Moreno J.M."/>
            <person name="Lopez-Perez M."/>
            <person name="De La Torre J."/>
            <person name="Picazo A."/>
            <person name="Camacho A."/>
            <person name="Rodriguez-Valera F."/>
        </authorList>
    </citation>
    <scope>NUCLEOTIDE SEQUENCE [LARGE SCALE GENOMIC DNA]</scope>
    <source>
        <strain evidence="2">MED-G28</strain>
    </source>
</reference>
<organism evidence="2 3">
    <name type="scientific">OM182 bacterium MED-G28</name>
    <dbReference type="NCBI Taxonomy" id="1986256"/>
    <lineage>
        <taxon>Bacteria</taxon>
        <taxon>Pseudomonadati</taxon>
        <taxon>Pseudomonadota</taxon>
        <taxon>Gammaproteobacteria</taxon>
        <taxon>OMG group</taxon>
        <taxon>OM182 clade</taxon>
    </lineage>
</organism>
<name>A0A2A5WCR6_9GAMM</name>
<evidence type="ECO:0000313" key="2">
    <source>
        <dbReference type="EMBL" id="PDH34290.1"/>
    </source>
</evidence>
<dbReference type="InterPro" id="IPR003754">
    <property type="entry name" value="4pyrrol_synth_uPrphyn_synth"/>
</dbReference>
<dbReference type="Gene3D" id="3.40.50.10090">
    <property type="match status" value="2"/>
</dbReference>
<dbReference type="PANTHER" id="PTHR40082">
    <property type="entry name" value="BLR5956 PROTEIN"/>
    <property type="match status" value="1"/>
</dbReference>
<dbReference type="EMBL" id="NTJZ01000004">
    <property type="protein sequence ID" value="PDH34290.1"/>
    <property type="molecule type" value="Genomic_DNA"/>
</dbReference>